<name>A0ABD0LNS9_9CAEN</name>
<reference evidence="2 3" key="1">
    <citation type="journal article" date="2023" name="Sci. Data">
        <title>Genome assembly of the Korean intertidal mud-creeper Batillaria attramentaria.</title>
        <authorList>
            <person name="Patra A.K."/>
            <person name="Ho P.T."/>
            <person name="Jun S."/>
            <person name="Lee S.J."/>
            <person name="Kim Y."/>
            <person name="Won Y.J."/>
        </authorList>
    </citation>
    <scope>NUCLEOTIDE SEQUENCE [LARGE SCALE GENOMIC DNA]</scope>
    <source>
        <strain evidence="2">Wonlab-2016</strain>
    </source>
</reference>
<dbReference type="Proteomes" id="UP001519460">
    <property type="component" value="Unassembled WGS sequence"/>
</dbReference>
<accession>A0ABD0LNS9</accession>
<dbReference type="AlphaFoldDB" id="A0ABD0LNS9"/>
<comment type="caution">
    <text evidence="2">The sequence shown here is derived from an EMBL/GenBank/DDBJ whole genome shotgun (WGS) entry which is preliminary data.</text>
</comment>
<feature type="compositionally biased region" description="Basic residues" evidence="1">
    <location>
        <begin position="157"/>
        <end position="172"/>
    </location>
</feature>
<evidence type="ECO:0000313" key="3">
    <source>
        <dbReference type="Proteomes" id="UP001519460"/>
    </source>
</evidence>
<sequence>MNKAFTYQHPYCPEYHPAVLYDVVAVDGAILRPWRDKAKIDPDHLRGLNGTGPDGTGRQRSRQKTFRPTTSRCCKVGRKVAKRRMSCDVKVLEVVRQFSDLRRAKLRYNRPRKIKPSKISARLSTKIGKCSAAFPKYFEKCCLYREQYYKNMKKCKKRPKGERRKCRQSIRRRYTDSVQSKKQKKKKS</sequence>
<feature type="region of interest" description="Disordered" evidence="1">
    <location>
        <begin position="42"/>
        <end position="68"/>
    </location>
</feature>
<keyword evidence="3" id="KW-1185">Reference proteome</keyword>
<evidence type="ECO:0000313" key="2">
    <source>
        <dbReference type="EMBL" id="KAK7500878.1"/>
    </source>
</evidence>
<organism evidence="2 3">
    <name type="scientific">Batillaria attramentaria</name>
    <dbReference type="NCBI Taxonomy" id="370345"/>
    <lineage>
        <taxon>Eukaryota</taxon>
        <taxon>Metazoa</taxon>
        <taxon>Spiralia</taxon>
        <taxon>Lophotrochozoa</taxon>
        <taxon>Mollusca</taxon>
        <taxon>Gastropoda</taxon>
        <taxon>Caenogastropoda</taxon>
        <taxon>Sorbeoconcha</taxon>
        <taxon>Cerithioidea</taxon>
        <taxon>Batillariidae</taxon>
        <taxon>Batillaria</taxon>
    </lineage>
</organism>
<gene>
    <name evidence="2" type="ORF">BaRGS_00007758</name>
</gene>
<evidence type="ECO:0000256" key="1">
    <source>
        <dbReference type="SAM" id="MobiDB-lite"/>
    </source>
</evidence>
<dbReference type="EMBL" id="JACVVK020000034">
    <property type="protein sequence ID" value="KAK7500878.1"/>
    <property type="molecule type" value="Genomic_DNA"/>
</dbReference>
<protein>
    <submittedName>
        <fullName evidence="2">Uncharacterized protein</fullName>
    </submittedName>
</protein>
<feature type="region of interest" description="Disordered" evidence="1">
    <location>
        <begin position="157"/>
        <end position="188"/>
    </location>
</feature>
<proteinExistence type="predicted"/>